<dbReference type="AlphaFoldDB" id="A0A0M0G5U4"/>
<name>A0A0M0G5U4_9BACI</name>
<dbReference type="RefSeq" id="WP_053428740.1">
    <property type="nucleotide sequence ID" value="NZ_JAMQJB010000001.1"/>
</dbReference>
<dbReference type="Pfam" id="PF09350">
    <property type="entry name" value="DJC28_CD"/>
    <property type="match status" value="1"/>
</dbReference>
<dbReference type="OrthoDB" id="9798476at2"/>
<keyword evidence="3" id="KW-1185">Reference proteome</keyword>
<evidence type="ECO:0000313" key="2">
    <source>
        <dbReference type="EMBL" id="KON85138.1"/>
    </source>
</evidence>
<dbReference type="PANTHER" id="PTHR39158:SF1">
    <property type="entry name" value="DNAJ HOMOLOG SUBFAMILY C MEMBER 28"/>
    <property type="match status" value="1"/>
</dbReference>
<feature type="domain" description="DnaJ homologue subfamily C member 28 conserved" evidence="1">
    <location>
        <begin position="8"/>
        <end position="74"/>
    </location>
</feature>
<sequence>MDFSTLMSEQRIRKAYEDGEFSELPGFGKPMDLNDDVGIPEELKMAHRMMKNAGYSTEEAGLKREMMRIEDLIRTCEDDAEAKSLHKELNEKVLKYNAMLSKKRVKTNSSVFKNYQRSIEDKLMS</sequence>
<proteinExistence type="predicted"/>
<evidence type="ECO:0000313" key="3">
    <source>
        <dbReference type="Proteomes" id="UP000037405"/>
    </source>
</evidence>
<dbReference type="PANTHER" id="PTHR39158">
    <property type="entry name" value="OS08G0560600 PROTEIN"/>
    <property type="match status" value="1"/>
</dbReference>
<dbReference type="PATRIC" id="fig|189381.12.peg.2934"/>
<organism evidence="2 3">
    <name type="scientific">Rossellomorea marisflavi</name>
    <dbReference type="NCBI Taxonomy" id="189381"/>
    <lineage>
        <taxon>Bacteria</taxon>
        <taxon>Bacillati</taxon>
        <taxon>Bacillota</taxon>
        <taxon>Bacilli</taxon>
        <taxon>Bacillales</taxon>
        <taxon>Bacillaceae</taxon>
        <taxon>Rossellomorea</taxon>
    </lineage>
</organism>
<accession>A0A0M0G5U4</accession>
<evidence type="ECO:0000259" key="1">
    <source>
        <dbReference type="Pfam" id="PF09350"/>
    </source>
</evidence>
<dbReference type="InterPro" id="IPR052573">
    <property type="entry name" value="DnaJ_C_subfamily_28"/>
</dbReference>
<reference evidence="3" key="1">
    <citation type="submission" date="2015-07" db="EMBL/GenBank/DDBJ databases">
        <title>Fjat-14235 jcm11544.</title>
        <authorList>
            <person name="Liu B."/>
            <person name="Wang J."/>
            <person name="Zhu Y."/>
            <person name="Liu G."/>
            <person name="Chen Q."/>
            <person name="Chen Z."/>
            <person name="Lan J."/>
            <person name="Che J."/>
            <person name="Ge C."/>
            <person name="Shi H."/>
            <person name="Pan Z."/>
            <person name="Liu X."/>
        </authorList>
    </citation>
    <scope>NUCLEOTIDE SEQUENCE [LARGE SCALE GENOMIC DNA]</scope>
    <source>
        <strain evidence="3">JCM 11544</strain>
    </source>
</reference>
<dbReference type="EMBL" id="LGUE01000004">
    <property type="protein sequence ID" value="KON85138.1"/>
    <property type="molecule type" value="Genomic_DNA"/>
</dbReference>
<dbReference type="STRING" id="189381.GCA_900166615_01060"/>
<dbReference type="Proteomes" id="UP000037405">
    <property type="component" value="Unassembled WGS sequence"/>
</dbReference>
<comment type="caution">
    <text evidence="2">The sequence shown here is derived from an EMBL/GenBank/DDBJ whole genome shotgun (WGS) entry which is preliminary data.</text>
</comment>
<gene>
    <name evidence="2" type="ORF">AF331_14285</name>
</gene>
<dbReference type="InterPro" id="IPR018961">
    <property type="entry name" value="DnaJ_homolog_subfam-C_membr-28"/>
</dbReference>
<protein>
    <recommendedName>
        <fullName evidence="1">DnaJ homologue subfamily C member 28 conserved domain-containing protein</fullName>
    </recommendedName>
</protein>